<keyword evidence="2" id="KW-0472">Membrane</keyword>
<feature type="region of interest" description="Disordered" evidence="1">
    <location>
        <begin position="1"/>
        <end position="22"/>
    </location>
</feature>
<keyword evidence="4" id="KW-1185">Reference proteome</keyword>
<sequence length="185" mass="21033">MENAESVPLLQKEQSISSGFENPQLGHPSKIWIKYGDSRPVRLAFDGEIVDELKKEIKKELSPDLDDVAVNRITLRRHGEEEDLRPGLPVDESFKNDDESPLQVIVNASVTSKRKREESEDLGVIVENAVEKALTHQKPADIIKASSLSETKANNIIDCYGLKSLKVCILLYYLMIFIIYYFIHY</sequence>
<organism evidence="3 4">
    <name type="scientific">Diversispora epigaea</name>
    <dbReference type="NCBI Taxonomy" id="1348612"/>
    <lineage>
        <taxon>Eukaryota</taxon>
        <taxon>Fungi</taxon>
        <taxon>Fungi incertae sedis</taxon>
        <taxon>Mucoromycota</taxon>
        <taxon>Glomeromycotina</taxon>
        <taxon>Glomeromycetes</taxon>
        <taxon>Diversisporales</taxon>
        <taxon>Diversisporaceae</taxon>
        <taxon>Diversispora</taxon>
    </lineage>
</organism>
<protein>
    <submittedName>
        <fullName evidence="3">Uncharacterized protein</fullName>
    </submittedName>
</protein>
<reference evidence="3 4" key="1">
    <citation type="submission" date="2018-08" db="EMBL/GenBank/DDBJ databases">
        <title>Genome and evolution of the arbuscular mycorrhizal fungus Diversispora epigaea (formerly Glomus versiforme) and its bacterial endosymbionts.</title>
        <authorList>
            <person name="Sun X."/>
            <person name="Fei Z."/>
            <person name="Harrison M."/>
        </authorList>
    </citation>
    <scope>NUCLEOTIDE SEQUENCE [LARGE SCALE GENOMIC DNA]</scope>
    <source>
        <strain evidence="3 4">IT104</strain>
    </source>
</reference>
<name>A0A397H6D6_9GLOM</name>
<dbReference type="EMBL" id="PQFF01000362">
    <property type="protein sequence ID" value="RHZ55990.1"/>
    <property type="molecule type" value="Genomic_DNA"/>
</dbReference>
<evidence type="ECO:0000313" key="3">
    <source>
        <dbReference type="EMBL" id="RHZ55990.1"/>
    </source>
</evidence>
<evidence type="ECO:0000256" key="2">
    <source>
        <dbReference type="SAM" id="Phobius"/>
    </source>
</evidence>
<feature type="compositionally biased region" description="Polar residues" evidence="1">
    <location>
        <begin position="12"/>
        <end position="21"/>
    </location>
</feature>
<comment type="caution">
    <text evidence="3">The sequence shown here is derived from an EMBL/GenBank/DDBJ whole genome shotgun (WGS) entry which is preliminary data.</text>
</comment>
<proteinExistence type="predicted"/>
<evidence type="ECO:0000256" key="1">
    <source>
        <dbReference type="SAM" id="MobiDB-lite"/>
    </source>
</evidence>
<feature type="transmembrane region" description="Helical" evidence="2">
    <location>
        <begin position="164"/>
        <end position="183"/>
    </location>
</feature>
<dbReference type="Proteomes" id="UP000266861">
    <property type="component" value="Unassembled WGS sequence"/>
</dbReference>
<accession>A0A397H6D6</accession>
<dbReference type="OrthoDB" id="2441230at2759"/>
<gene>
    <name evidence="3" type="ORF">Glove_407g4</name>
</gene>
<keyword evidence="2" id="KW-0812">Transmembrane</keyword>
<evidence type="ECO:0000313" key="4">
    <source>
        <dbReference type="Proteomes" id="UP000266861"/>
    </source>
</evidence>
<keyword evidence="2" id="KW-1133">Transmembrane helix</keyword>
<dbReference type="AlphaFoldDB" id="A0A397H6D6"/>